<dbReference type="Gene3D" id="3.40.720.10">
    <property type="entry name" value="Alkaline Phosphatase, subunit A"/>
    <property type="match status" value="1"/>
</dbReference>
<dbReference type="STRING" id="121290.APY04_2955"/>
<dbReference type="AlphaFoldDB" id="A0A109BAH5"/>
<dbReference type="Proteomes" id="UP000059074">
    <property type="component" value="Unassembled WGS sequence"/>
</dbReference>
<dbReference type="CDD" id="cd16018">
    <property type="entry name" value="Enpp"/>
    <property type="match status" value="1"/>
</dbReference>
<reference evidence="1 2" key="1">
    <citation type="submission" date="2015-10" db="EMBL/GenBank/DDBJ databases">
        <title>Transcriptomic analysis of a linuron degrading triple-species bacterial consortium.</title>
        <authorList>
            <person name="Albers P."/>
        </authorList>
    </citation>
    <scope>NUCLEOTIDE SEQUENCE [LARGE SCALE GENOMIC DNA]</scope>
    <source>
        <strain evidence="1 2">WDL6</strain>
    </source>
</reference>
<comment type="caution">
    <text evidence="1">The sequence shown here is derived from an EMBL/GenBank/DDBJ whole genome shotgun (WGS) entry which is preliminary data.</text>
</comment>
<keyword evidence="2" id="KW-1185">Reference proteome</keyword>
<dbReference type="PANTHER" id="PTHR10151">
    <property type="entry name" value="ECTONUCLEOTIDE PYROPHOSPHATASE/PHOSPHODIESTERASE"/>
    <property type="match status" value="1"/>
</dbReference>
<dbReference type="SUPFAM" id="SSF53649">
    <property type="entry name" value="Alkaline phosphatase-like"/>
    <property type="match status" value="1"/>
</dbReference>
<dbReference type="PANTHER" id="PTHR10151:SF120">
    <property type="entry name" value="BIS(5'-ADENOSYL)-TRIPHOSPHATASE"/>
    <property type="match status" value="1"/>
</dbReference>
<sequence>MMQSLLVLNIVGLTPELIGDHTPNLKRFAQAGAMRPLRTVTPAVTCSAQATFLTGLPPGGHGAVANGWFFRDLYEIWLWRQSNRLLSGERVWDAGKRRDPAFTCANMFWWYNMASDADIAVTPRPIYKADGRKLPDCYAQPSRLRDELTEKLGPFPLFSFWGPATTVASSRWIADASLHVMRQSDPTLTLVYLPHLDYCLQRVGPDDPSIAKDLAEIDAVAGSLIDAAVASGRDVIILSEYGIVPVSKPVHINRALREAGLLSVRVEQGGELLDPPQSRAFAVADHQVAHVYVSDPADVGEVQALLLKLDGVAEVWGEEEKRANGLAHERSGELVVISEPDAWFTYYYWLDDTRAPDFARCVEIHRKPGYDPVELFLDPAIKAPKLAVGWRLLKRKLGFRSLLDVIPLDASLVRGSHGRADTPEARSPVIMSSRAELLPDGTCEATAVKQIMLDHIFGPQTGGGASSSPRHAT</sequence>
<evidence type="ECO:0008006" key="3">
    <source>
        <dbReference type="Google" id="ProtNLM"/>
    </source>
</evidence>
<dbReference type="Pfam" id="PF01663">
    <property type="entry name" value="Phosphodiest"/>
    <property type="match status" value="1"/>
</dbReference>
<evidence type="ECO:0000313" key="1">
    <source>
        <dbReference type="EMBL" id="KWT65206.1"/>
    </source>
</evidence>
<dbReference type="EMBL" id="LMTR01000082">
    <property type="protein sequence ID" value="KWT65206.1"/>
    <property type="molecule type" value="Genomic_DNA"/>
</dbReference>
<proteinExistence type="predicted"/>
<dbReference type="PATRIC" id="fig|121290.4.peg.557"/>
<evidence type="ECO:0000313" key="2">
    <source>
        <dbReference type="Proteomes" id="UP000059074"/>
    </source>
</evidence>
<dbReference type="GO" id="GO:0016787">
    <property type="term" value="F:hydrolase activity"/>
    <property type="evidence" value="ECO:0007669"/>
    <property type="project" value="UniProtKB-ARBA"/>
</dbReference>
<dbReference type="InterPro" id="IPR002591">
    <property type="entry name" value="Phosphodiest/P_Trfase"/>
</dbReference>
<gene>
    <name evidence="1" type="ORF">APY04_2955</name>
</gene>
<organism evidence="1 2">
    <name type="scientific">Hyphomicrobium sulfonivorans</name>
    <dbReference type="NCBI Taxonomy" id="121290"/>
    <lineage>
        <taxon>Bacteria</taxon>
        <taxon>Pseudomonadati</taxon>
        <taxon>Pseudomonadota</taxon>
        <taxon>Alphaproteobacteria</taxon>
        <taxon>Hyphomicrobiales</taxon>
        <taxon>Hyphomicrobiaceae</taxon>
        <taxon>Hyphomicrobium</taxon>
    </lineage>
</organism>
<name>A0A109BAH5_HYPSL</name>
<protein>
    <recommendedName>
        <fullName evidence="3">Alkaline phosphatase family protein</fullName>
    </recommendedName>
</protein>
<dbReference type="InterPro" id="IPR017850">
    <property type="entry name" value="Alkaline_phosphatase_core_sf"/>
</dbReference>
<accession>A0A109BAH5</accession>